<dbReference type="CDD" id="cd00609">
    <property type="entry name" value="AAT_like"/>
    <property type="match status" value="1"/>
</dbReference>
<organism evidence="6">
    <name type="scientific">marine sediment metagenome</name>
    <dbReference type="NCBI Taxonomy" id="412755"/>
    <lineage>
        <taxon>unclassified sequences</taxon>
        <taxon>metagenomes</taxon>
        <taxon>ecological metagenomes</taxon>
    </lineage>
</organism>
<feature type="non-terminal residue" evidence="6">
    <location>
        <position position="1"/>
    </location>
</feature>
<dbReference type="InterPro" id="IPR051326">
    <property type="entry name" value="Kynurenine-oxoglutarate_AT"/>
</dbReference>
<evidence type="ECO:0000256" key="3">
    <source>
        <dbReference type="ARBA" id="ARBA00022679"/>
    </source>
</evidence>
<dbReference type="InterPro" id="IPR015424">
    <property type="entry name" value="PyrdxlP-dep_Trfase"/>
</dbReference>
<keyword evidence="4" id="KW-0663">Pyridoxal phosphate</keyword>
<name>X1B3K5_9ZZZZ</name>
<feature type="domain" description="Aminotransferase class I/classII large" evidence="5">
    <location>
        <begin position="51"/>
        <end position="245"/>
    </location>
</feature>
<dbReference type="EMBL" id="BART01011936">
    <property type="protein sequence ID" value="GAG89605.1"/>
    <property type="molecule type" value="Genomic_DNA"/>
</dbReference>
<dbReference type="AlphaFoldDB" id="X1B3K5"/>
<reference evidence="6" key="1">
    <citation type="journal article" date="2014" name="Front. Microbiol.">
        <title>High frequency of phylogenetically diverse reductive dehalogenase-homologous genes in deep subseafloor sedimentary metagenomes.</title>
        <authorList>
            <person name="Kawai M."/>
            <person name="Futagami T."/>
            <person name="Toyoda A."/>
            <person name="Takaki Y."/>
            <person name="Nishi S."/>
            <person name="Hori S."/>
            <person name="Arai W."/>
            <person name="Tsubouchi T."/>
            <person name="Morono Y."/>
            <person name="Uchiyama I."/>
            <person name="Ito T."/>
            <person name="Fujiyama A."/>
            <person name="Inagaki F."/>
            <person name="Takami H."/>
        </authorList>
    </citation>
    <scope>NUCLEOTIDE SEQUENCE</scope>
    <source>
        <strain evidence="6">Expedition CK06-06</strain>
    </source>
</reference>
<dbReference type="InterPro" id="IPR004839">
    <property type="entry name" value="Aminotransferase_I/II_large"/>
</dbReference>
<evidence type="ECO:0000313" key="6">
    <source>
        <dbReference type="EMBL" id="GAG89605.1"/>
    </source>
</evidence>
<dbReference type="GO" id="GO:0016212">
    <property type="term" value="F:kynurenine-oxoglutarate transaminase activity"/>
    <property type="evidence" value="ECO:0007669"/>
    <property type="project" value="TreeGrafter"/>
</dbReference>
<proteinExistence type="predicted"/>
<dbReference type="SUPFAM" id="SSF53383">
    <property type="entry name" value="PLP-dependent transferases"/>
    <property type="match status" value="1"/>
</dbReference>
<protein>
    <recommendedName>
        <fullName evidence="5">Aminotransferase class I/classII large domain-containing protein</fullName>
    </recommendedName>
</protein>
<evidence type="ECO:0000256" key="4">
    <source>
        <dbReference type="ARBA" id="ARBA00022898"/>
    </source>
</evidence>
<comment type="caution">
    <text evidence="6">The sequence shown here is derived from an EMBL/GenBank/DDBJ whole genome shotgun (WGS) entry which is preliminary data.</text>
</comment>
<dbReference type="GO" id="GO:0030170">
    <property type="term" value="F:pyridoxal phosphate binding"/>
    <property type="evidence" value="ECO:0007669"/>
    <property type="project" value="InterPro"/>
</dbReference>
<feature type="non-terminal residue" evidence="6">
    <location>
        <position position="286"/>
    </location>
</feature>
<dbReference type="Gene3D" id="3.40.640.10">
    <property type="entry name" value="Type I PLP-dependent aspartate aminotransferase-like (Major domain)"/>
    <property type="match status" value="1"/>
</dbReference>
<keyword evidence="3" id="KW-0808">Transferase</keyword>
<evidence type="ECO:0000256" key="1">
    <source>
        <dbReference type="ARBA" id="ARBA00001933"/>
    </source>
</evidence>
<keyword evidence="2" id="KW-0032">Aminotransferase</keyword>
<gene>
    <name evidence="6" type="ORF">S01H4_25166</name>
</gene>
<accession>X1B3K5</accession>
<evidence type="ECO:0000256" key="2">
    <source>
        <dbReference type="ARBA" id="ARBA00022576"/>
    </source>
</evidence>
<dbReference type="Pfam" id="PF00155">
    <property type="entry name" value="Aminotran_1_2"/>
    <property type="match status" value="1"/>
</dbReference>
<dbReference type="InterPro" id="IPR015421">
    <property type="entry name" value="PyrdxlP-dep_Trfase_major"/>
</dbReference>
<dbReference type="PANTHER" id="PTHR43807">
    <property type="entry name" value="FI04487P"/>
    <property type="match status" value="1"/>
</dbReference>
<dbReference type="PANTHER" id="PTHR43807:SF20">
    <property type="entry name" value="FI04487P"/>
    <property type="match status" value="1"/>
</dbReference>
<sequence length="286" mass="31645">TKKKSKNIEVHSLGGGITEAKVNGDLIPVGAPDWIREPVIEGIGTFKGFDQNQAELKQLIADWYNKSYGLDVDGSSEVALTIGAAFGVDAAARICAGPGDEVLIMDPDYVTYLPQVASTGARTISVPLKEENGEWSFDIEELEKRANPRTSILYMSNASNPSGFLYTEEDLKSIAILAEKYDFMVFHDQVAEEFVLDKESKLISMASIPGMKDRTIIASSFSKMYQCHGFRTGWVVANKHFCDFTLNYRGWSNDGVVKPAVDASLAILREENKATRKKWISKKLET</sequence>
<evidence type="ECO:0000259" key="5">
    <source>
        <dbReference type="Pfam" id="PF00155"/>
    </source>
</evidence>
<comment type="cofactor">
    <cofactor evidence="1">
        <name>pyridoxal 5'-phosphate</name>
        <dbReference type="ChEBI" id="CHEBI:597326"/>
    </cofactor>
</comment>
<dbReference type="GO" id="GO:0005737">
    <property type="term" value="C:cytoplasm"/>
    <property type="evidence" value="ECO:0007669"/>
    <property type="project" value="TreeGrafter"/>
</dbReference>